<sequence>MHVYWVQERQRRSQRARLKAPLPSCCATYKGLTLSRMPSIIRFPLPAPVEDPDYWAQATLATLWHQRKSCTTTPFNLLSNIRMQRQKRKNKLKLAVQAPKMIANDHFLLTGWHGLQKNTTR</sequence>
<gene>
    <name evidence="1" type="ORF">M5D96_000109</name>
</gene>
<evidence type="ECO:0000313" key="2">
    <source>
        <dbReference type="Proteomes" id="UP001059596"/>
    </source>
</evidence>
<comment type="caution">
    <text evidence="1">The sequence shown here is derived from an EMBL/GenBank/DDBJ whole genome shotgun (WGS) entry which is preliminary data.</text>
</comment>
<name>A0A9P9YVP7_9MUSC</name>
<accession>A0A9P9YVP7</accession>
<dbReference type="AlphaFoldDB" id="A0A9P9YVP7"/>
<reference evidence="1" key="1">
    <citation type="journal article" date="2023" name="Genome Biol. Evol.">
        <title>Long-read-based Genome Assembly of Drosophila gunungcola Reveals Fewer Chemosensory Genes in Flower-breeding Species.</title>
        <authorList>
            <person name="Negi A."/>
            <person name="Liao B.Y."/>
            <person name="Yeh S.D."/>
        </authorList>
    </citation>
    <scope>NUCLEOTIDE SEQUENCE</scope>
    <source>
        <strain evidence="1">Sukarami</strain>
    </source>
</reference>
<protein>
    <submittedName>
        <fullName evidence="1">Uncharacterized protein</fullName>
    </submittedName>
</protein>
<proteinExistence type="predicted"/>
<dbReference type="EMBL" id="JAMKOV010000001">
    <property type="protein sequence ID" value="KAI8043961.1"/>
    <property type="molecule type" value="Genomic_DNA"/>
</dbReference>
<organism evidence="1 2">
    <name type="scientific">Drosophila gunungcola</name>
    <name type="common">fruit fly</name>
    <dbReference type="NCBI Taxonomy" id="103775"/>
    <lineage>
        <taxon>Eukaryota</taxon>
        <taxon>Metazoa</taxon>
        <taxon>Ecdysozoa</taxon>
        <taxon>Arthropoda</taxon>
        <taxon>Hexapoda</taxon>
        <taxon>Insecta</taxon>
        <taxon>Pterygota</taxon>
        <taxon>Neoptera</taxon>
        <taxon>Endopterygota</taxon>
        <taxon>Diptera</taxon>
        <taxon>Brachycera</taxon>
        <taxon>Muscomorpha</taxon>
        <taxon>Ephydroidea</taxon>
        <taxon>Drosophilidae</taxon>
        <taxon>Drosophila</taxon>
        <taxon>Sophophora</taxon>
    </lineage>
</organism>
<keyword evidence="2" id="KW-1185">Reference proteome</keyword>
<feature type="non-terminal residue" evidence="1">
    <location>
        <position position="121"/>
    </location>
</feature>
<evidence type="ECO:0000313" key="1">
    <source>
        <dbReference type="EMBL" id="KAI8043961.1"/>
    </source>
</evidence>
<dbReference type="Proteomes" id="UP001059596">
    <property type="component" value="Chromosome 3R"/>
</dbReference>